<evidence type="ECO:0000256" key="14">
    <source>
        <dbReference type="SAM" id="MobiDB-lite"/>
    </source>
</evidence>
<evidence type="ECO:0000313" key="16">
    <source>
        <dbReference type="EnsemblMetazoa" id="G24923.3:cds"/>
    </source>
</evidence>
<reference evidence="16" key="1">
    <citation type="submission" date="2022-08" db="UniProtKB">
        <authorList>
            <consortium name="EnsemblMetazoa"/>
        </authorList>
    </citation>
    <scope>IDENTIFICATION</scope>
    <source>
        <strain evidence="16">05x7-T-G4-1.051#20</strain>
    </source>
</reference>
<evidence type="ECO:0000256" key="1">
    <source>
        <dbReference type="ARBA" id="ARBA00004294"/>
    </source>
</evidence>
<evidence type="ECO:0000256" key="12">
    <source>
        <dbReference type="ARBA" id="ARBA00032687"/>
    </source>
</evidence>
<comment type="subcellular location">
    <subcellularLocation>
        <location evidence="3">Cytoplasm</location>
    </subcellularLocation>
    <subcellularLocation>
        <location evidence="2">Mitochondrion matrix</location>
    </subcellularLocation>
    <subcellularLocation>
        <location evidence="1">Mitochondrion outer membrane</location>
    </subcellularLocation>
</comment>
<evidence type="ECO:0000256" key="8">
    <source>
        <dbReference type="ARBA" id="ARBA00023054"/>
    </source>
</evidence>
<keyword evidence="8 13" id="KW-0175">Coiled coil</keyword>
<dbReference type="EnsemblMetazoa" id="G24923.3">
    <property type="protein sequence ID" value="G24923.3:cds"/>
    <property type="gene ID" value="G24923"/>
</dbReference>
<proteinExistence type="inferred from homology"/>
<feature type="compositionally biased region" description="Polar residues" evidence="14">
    <location>
        <begin position="170"/>
        <end position="181"/>
    </location>
</feature>
<dbReference type="AlphaFoldDB" id="A0A8W8KQS5"/>
<dbReference type="Proteomes" id="UP000005408">
    <property type="component" value="Unassembled WGS sequence"/>
</dbReference>
<dbReference type="PANTHER" id="PTHR21771">
    <property type="entry name" value="MITOCHONDRIA-EATING PROTEIN-RELATED"/>
    <property type="match status" value="1"/>
</dbReference>
<comment type="similarity">
    <text evidence="4">Belongs to the MIEAP family.</text>
</comment>
<evidence type="ECO:0000256" key="11">
    <source>
        <dbReference type="ARBA" id="ARBA00023136"/>
    </source>
</evidence>
<keyword evidence="7" id="KW-1000">Mitochondrion outer membrane</keyword>
<evidence type="ECO:0000259" key="15">
    <source>
        <dbReference type="Pfam" id="PF16026"/>
    </source>
</evidence>
<feature type="domain" description="Mitochondria-eating protein C-terminal" evidence="15">
    <location>
        <begin position="659"/>
        <end position="857"/>
    </location>
</feature>
<keyword evidence="17" id="KW-1185">Reference proteome</keyword>
<keyword evidence="11" id="KW-0472">Membrane</keyword>
<accession>A0A8W8KQS5</accession>
<dbReference type="GO" id="GO:0035694">
    <property type="term" value="P:mitochondrial protein catabolic process"/>
    <property type="evidence" value="ECO:0007669"/>
    <property type="project" value="InterPro"/>
</dbReference>
<organism evidence="16 17">
    <name type="scientific">Magallana gigas</name>
    <name type="common">Pacific oyster</name>
    <name type="synonym">Crassostrea gigas</name>
    <dbReference type="NCBI Taxonomy" id="29159"/>
    <lineage>
        <taxon>Eukaryota</taxon>
        <taxon>Metazoa</taxon>
        <taxon>Spiralia</taxon>
        <taxon>Lophotrochozoa</taxon>
        <taxon>Mollusca</taxon>
        <taxon>Bivalvia</taxon>
        <taxon>Autobranchia</taxon>
        <taxon>Pteriomorphia</taxon>
        <taxon>Ostreida</taxon>
        <taxon>Ostreoidea</taxon>
        <taxon>Ostreidae</taxon>
        <taxon>Magallana</taxon>
    </lineage>
</organism>
<feature type="region of interest" description="Disordered" evidence="14">
    <location>
        <begin position="170"/>
        <end position="190"/>
    </location>
</feature>
<dbReference type="Pfam" id="PF16026">
    <property type="entry name" value="MIEAP"/>
    <property type="match status" value="2"/>
</dbReference>
<protein>
    <recommendedName>
        <fullName evidence="5">Mitochondria-eating protein</fullName>
    </recommendedName>
    <alternativeName>
        <fullName evidence="12">Spermatogenesis-associated protein 18</fullName>
    </alternativeName>
</protein>
<sequence length="859" mass="98472">MAEGVVLRSSFGRNIKAPRHGSSGKGFGLGTNDIKPAGLEEHCKTNIDKLLNKMGQHVEQSMIMMANMEYTELMNLEKKLKQLDYKTFQKTSELKPRPNTKVDDLWGPQLFHIIQKSRDTQLWSLADDALRELNALQRSAKAYDDLNKSKPDGTPREKKLQQNFSGSILVRRNSNQGQNHRPPQKGGPMKAVHPVEEVTTKPLHHGNKATATKPDFSKSFIKGSIIDSPFNRSITPSNRPPSVQRSKNVQRGSGGAIYLSKEEHDRLQRKVKQQEMQIEELTTRLSSFASKQLLAGNPNMADLSDKNRPTKIGEKFGLLFDEEWSEAFESFNEKLRFPEEECLRVLSKILRLAFDFCKTTSESQLQDLTASMKMHILHPVSYPNKSPNNSLTSSIGSINLRLSESEGKALQSLCHRHSKEFRKAAGLKSVPDLQEIFKAQDLKKNFQLEPRQLPKPILEYVDACIEITWLMCIQDPPMVKPKQEVDRDKLRLRMTNRCHKLRNLMTNIETGKYSDISDVEAAKRELSIIFQALPSVPPNAQRDLIKFLQVAESKSPGEILKFKKQYDFVSYHKILKEYDEHLDKISKPGSQKGSGKSSADKTRQQNELPKAEPMNTKENYEIAKKDLQIQELQNRLSKVAGEKLTDGNPNITDLSDVNRPTKLAEQFRELYDNEWTCAYEELQKESGKKDEEEIVKKLGKILKLCYEFCVRQAREHRHKIRETLVYPTGVQATINANVEPNIEEILKPKVRQIQRETGVYAIPAIQEIFRMEHERDIKRNEWDESKGISSYITKCVQICWLFAIQNPPMKLNWPKEETTLDDHLVEFTKRGTHIKFVVWPTLYLHDKGPLMAKGVVQPL</sequence>
<feature type="region of interest" description="Disordered" evidence="14">
    <location>
        <begin position="584"/>
        <end position="617"/>
    </location>
</feature>
<dbReference type="GO" id="GO:0035695">
    <property type="term" value="P:mitophagy by internal vacuole formation"/>
    <property type="evidence" value="ECO:0007669"/>
    <property type="project" value="TreeGrafter"/>
</dbReference>
<evidence type="ECO:0000256" key="2">
    <source>
        <dbReference type="ARBA" id="ARBA00004305"/>
    </source>
</evidence>
<dbReference type="GO" id="GO:0005759">
    <property type="term" value="C:mitochondrial matrix"/>
    <property type="evidence" value="ECO:0007669"/>
    <property type="project" value="UniProtKB-SubCell"/>
</dbReference>
<evidence type="ECO:0000256" key="6">
    <source>
        <dbReference type="ARBA" id="ARBA00022490"/>
    </source>
</evidence>
<keyword evidence="6" id="KW-0963">Cytoplasm</keyword>
<dbReference type="GO" id="GO:0008289">
    <property type="term" value="F:lipid binding"/>
    <property type="evidence" value="ECO:0007669"/>
    <property type="project" value="UniProtKB-KW"/>
</dbReference>
<evidence type="ECO:0000256" key="7">
    <source>
        <dbReference type="ARBA" id="ARBA00022787"/>
    </source>
</evidence>
<evidence type="ECO:0000313" key="17">
    <source>
        <dbReference type="Proteomes" id="UP000005408"/>
    </source>
</evidence>
<feature type="domain" description="Mitochondria-eating protein C-terminal" evidence="15">
    <location>
        <begin position="308"/>
        <end position="479"/>
    </location>
</feature>
<feature type="region of interest" description="Disordered" evidence="14">
    <location>
        <begin position="231"/>
        <end position="253"/>
    </location>
</feature>
<evidence type="ECO:0000256" key="13">
    <source>
        <dbReference type="SAM" id="Coils"/>
    </source>
</evidence>
<feature type="compositionally biased region" description="Polar residues" evidence="14">
    <location>
        <begin position="231"/>
        <end position="251"/>
    </location>
</feature>
<dbReference type="GO" id="GO:0005741">
    <property type="term" value="C:mitochondrial outer membrane"/>
    <property type="evidence" value="ECO:0007669"/>
    <property type="project" value="UniProtKB-SubCell"/>
</dbReference>
<dbReference type="InterPro" id="IPR031981">
    <property type="entry name" value="MIEAP_C"/>
</dbReference>
<feature type="coiled-coil region" evidence="13">
    <location>
        <begin position="264"/>
        <end position="291"/>
    </location>
</feature>
<evidence type="ECO:0000256" key="5">
    <source>
        <dbReference type="ARBA" id="ARBA00019863"/>
    </source>
</evidence>
<evidence type="ECO:0000256" key="10">
    <source>
        <dbReference type="ARBA" id="ARBA00023128"/>
    </source>
</evidence>
<evidence type="ECO:0000256" key="3">
    <source>
        <dbReference type="ARBA" id="ARBA00004496"/>
    </source>
</evidence>
<name>A0A8W8KQS5_MAGGI</name>
<keyword evidence="9" id="KW-0446">Lipid-binding</keyword>
<evidence type="ECO:0000256" key="4">
    <source>
        <dbReference type="ARBA" id="ARBA00008233"/>
    </source>
</evidence>
<dbReference type="InterPro" id="IPR026169">
    <property type="entry name" value="MIEAP"/>
</dbReference>
<feature type="compositionally biased region" description="Low complexity" evidence="14">
    <location>
        <begin position="587"/>
        <end position="597"/>
    </location>
</feature>
<evidence type="ECO:0000256" key="9">
    <source>
        <dbReference type="ARBA" id="ARBA00023121"/>
    </source>
</evidence>
<keyword evidence="10" id="KW-0496">Mitochondrion</keyword>